<sequence length="48" mass="5608">MRDIESLDGLKFVIFDFSNLVHAQMSNVKFCYIMSPILFLFLPIVIIK</sequence>
<evidence type="ECO:0000313" key="2">
    <source>
        <dbReference type="EMBL" id="MBX59945.1"/>
    </source>
</evidence>
<keyword evidence="1" id="KW-0812">Transmembrane</keyword>
<name>A0A2P2PZ25_RHIMU</name>
<reference evidence="2" key="1">
    <citation type="submission" date="2018-02" db="EMBL/GenBank/DDBJ databases">
        <title>Rhizophora mucronata_Transcriptome.</title>
        <authorList>
            <person name="Meera S.P."/>
            <person name="Sreeshan A."/>
            <person name="Augustine A."/>
        </authorList>
    </citation>
    <scope>NUCLEOTIDE SEQUENCE</scope>
    <source>
        <tissue evidence="2">Leaf</tissue>
    </source>
</reference>
<feature type="transmembrane region" description="Helical" evidence="1">
    <location>
        <begin position="27"/>
        <end position="47"/>
    </location>
</feature>
<proteinExistence type="predicted"/>
<keyword evidence="1" id="KW-0472">Membrane</keyword>
<dbReference type="EMBL" id="GGEC01079461">
    <property type="protein sequence ID" value="MBX59945.1"/>
    <property type="molecule type" value="Transcribed_RNA"/>
</dbReference>
<protein>
    <submittedName>
        <fullName evidence="2">Uncharacterized protein</fullName>
    </submittedName>
</protein>
<accession>A0A2P2PZ25</accession>
<keyword evidence="1" id="KW-1133">Transmembrane helix</keyword>
<evidence type="ECO:0000256" key="1">
    <source>
        <dbReference type="SAM" id="Phobius"/>
    </source>
</evidence>
<organism evidence="2">
    <name type="scientific">Rhizophora mucronata</name>
    <name type="common">Asiatic mangrove</name>
    <dbReference type="NCBI Taxonomy" id="61149"/>
    <lineage>
        <taxon>Eukaryota</taxon>
        <taxon>Viridiplantae</taxon>
        <taxon>Streptophyta</taxon>
        <taxon>Embryophyta</taxon>
        <taxon>Tracheophyta</taxon>
        <taxon>Spermatophyta</taxon>
        <taxon>Magnoliopsida</taxon>
        <taxon>eudicotyledons</taxon>
        <taxon>Gunneridae</taxon>
        <taxon>Pentapetalae</taxon>
        <taxon>rosids</taxon>
        <taxon>fabids</taxon>
        <taxon>Malpighiales</taxon>
        <taxon>Rhizophoraceae</taxon>
        <taxon>Rhizophora</taxon>
    </lineage>
</organism>
<dbReference type="AlphaFoldDB" id="A0A2P2PZ25"/>